<reference evidence="1 4" key="1">
    <citation type="submission" date="2015-09" db="EMBL/GenBank/DDBJ databases">
        <title>Draft genome sequence of Acidiplasma aeolicum DSM 18409.</title>
        <authorList>
            <person name="Hemp J."/>
        </authorList>
    </citation>
    <scope>NUCLEOTIDE SEQUENCE [LARGE SCALE GENOMIC DNA]</scope>
    <source>
        <strain evidence="1 4">V</strain>
    </source>
</reference>
<dbReference type="Proteomes" id="UP000050515">
    <property type="component" value="Unassembled WGS sequence"/>
</dbReference>
<name>A0A0P9CNN9_9ARCH</name>
<dbReference type="GeneID" id="84222373"/>
<organism evidence="1 4">
    <name type="scientific">Acidiplasma aeolicum</name>
    <dbReference type="NCBI Taxonomy" id="507754"/>
    <lineage>
        <taxon>Archaea</taxon>
        <taxon>Methanobacteriati</taxon>
        <taxon>Thermoplasmatota</taxon>
        <taxon>Thermoplasmata</taxon>
        <taxon>Thermoplasmatales</taxon>
        <taxon>Ferroplasmaceae</taxon>
        <taxon>Acidiplasma</taxon>
    </lineage>
</organism>
<dbReference type="AlphaFoldDB" id="A0A0P9CNN9"/>
<keyword evidence="3" id="KW-1185">Reference proteome</keyword>
<comment type="caution">
    <text evidence="1">The sequence shown here is derived from an EMBL/GenBank/DDBJ whole genome shotgun (WGS) entry which is preliminary data.</text>
</comment>
<dbReference type="RefSeq" id="WP_048101637.1">
    <property type="nucleotide sequence ID" value="NZ_JBBYJF010000014.1"/>
</dbReference>
<dbReference type="OrthoDB" id="57185at2157"/>
<evidence type="ECO:0000313" key="4">
    <source>
        <dbReference type="Proteomes" id="UP000050515"/>
    </source>
</evidence>
<dbReference type="Proteomes" id="UP000050320">
    <property type="component" value="Unassembled WGS sequence"/>
</dbReference>
<dbReference type="PATRIC" id="fig|507754.4.peg.1763"/>
<sequence>MYNCEEIKSLNIKYMDNTERQLTPDEIKSICNMANDNDISIEMLLKRIEPKPVRYVEINVPPYTPAIKDGKLTKPMPPY</sequence>
<reference evidence="2 3" key="2">
    <citation type="submission" date="2015-09" db="EMBL/GenBank/DDBJ databases">
        <title>Heavy metals and arsenic resistance mechanisms in polyextremophilic archaea of the family Ferroplasmaceae.</title>
        <authorList>
            <person name="Bulaev A.G."/>
            <person name="Kanygina A.V."/>
        </authorList>
    </citation>
    <scope>NUCLEOTIDE SEQUENCE [LARGE SCALE GENOMIC DNA]</scope>
    <source>
        <strain evidence="2 3">VT</strain>
    </source>
</reference>
<evidence type="ECO:0000313" key="3">
    <source>
        <dbReference type="Proteomes" id="UP000050320"/>
    </source>
</evidence>
<gene>
    <name evidence="2" type="ORF">AOG54_05335</name>
    <name evidence="1" type="ORF">SE19_00680</name>
</gene>
<proteinExistence type="predicted"/>
<accession>A0A0P9CNN9</accession>
<dbReference type="EMBL" id="LKBG01000248">
    <property type="protein sequence ID" value="KQB34270.1"/>
    <property type="molecule type" value="Genomic_DNA"/>
</dbReference>
<protein>
    <submittedName>
        <fullName evidence="1">Uncharacterized protein</fullName>
    </submittedName>
</protein>
<dbReference type="EMBL" id="LJCQ01000049">
    <property type="protein sequence ID" value="KPV47526.1"/>
    <property type="molecule type" value="Genomic_DNA"/>
</dbReference>
<evidence type="ECO:0000313" key="1">
    <source>
        <dbReference type="EMBL" id="KPV47526.1"/>
    </source>
</evidence>
<evidence type="ECO:0000313" key="2">
    <source>
        <dbReference type="EMBL" id="KQB34270.1"/>
    </source>
</evidence>